<dbReference type="PROSITE" id="PS51257">
    <property type="entry name" value="PROKAR_LIPOPROTEIN"/>
    <property type="match status" value="1"/>
</dbReference>
<dbReference type="InterPro" id="IPR021529">
    <property type="entry name" value="DUF2798"/>
</dbReference>
<sequence length="76" mass="8564">MIPSKYQRFVFAFFMALLMSCLMSFVITLFNVGLVDNVLIIWLKAWAFAFVVAFPAVTLVAPIVAKLTQLFIAKDT</sequence>
<protein>
    <recommendedName>
        <fullName evidence="4">DUF2798 domain-containing protein</fullName>
    </recommendedName>
</protein>
<dbReference type="HOGENOM" id="CLU_173298_4_2_6"/>
<dbReference type="RefSeq" id="WP_040136681.1">
    <property type="nucleotide sequence ID" value="NZ_CP009889.1"/>
</dbReference>
<evidence type="ECO:0000313" key="3">
    <source>
        <dbReference type="Proteomes" id="UP000030341"/>
    </source>
</evidence>
<keyword evidence="1" id="KW-0472">Membrane</keyword>
<keyword evidence="1" id="KW-0812">Transmembrane</keyword>
<feature type="transmembrane region" description="Helical" evidence="1">
    <location>
        <begin position="9"/>
        <end position="33"/>
    </location>
</feature>
<dbReference type="EMBL" id="CP009889">
    <property type="protein sequence ID" value="AIY67571.1"/>
    <property type="molecule type" value="Genomic_DNA"/>
</dbReference>
<dbReference type="STRING" id="1348114.OM33_21485"/>
<evidence type="ECO:0008006" key="4">
    <source>
        <dbReference type="Google" id="ProtNLM"/>
    </source>
</evidence>
<reference evidence="2 3" key="1">
    <citation type="submission" date="2014-11" db="EMBL/GenBank/DDBJ databases">
        <title>Complete Genome Sequence of Pseudoalteromonas sp. Strain OCN003 Isolated from Kaneohe Bay, Oahu, Hawaii.</title>
        <authorList>
            <person name="Beurmann S."/>
            <person name="Videau P."/>
            <person name="Ushijima B."/>
            <person name="Smith A.M."/>
            <person name="Aeby G.S."/>
            <person name="Callahan S.M."/>
            <person name="Belcaid M."/>
        </authorList>
    </citation>
    <scope>NUCLEOTIDE SEQUENCE [LARGE SCALE GENOMIC DNA]</scope>
    <source>
        <strain evidence="2 3">OCN003</strain>
    </source>
</reference>
<organism evidence="2 3">
    <name type="scientific">Pseudoalteromonas piratica</name>
    <dbReference type="NCBI Taxonomy" id="1348114"/>
    <lineage>
        <taxon>Bacteria</taxon>
        <taxon>Pseudomonadati</taxon>
        <taxon>Pseudomonadota</taxon>
        <taxon>Gammaproteobacteria</taxon>
        <taxon>Alteromonadales</taxon>
        <taxon>Pseudoalteromonadaceae</taxon>
        <taxon>Pseudoalteromonas</taxon>
    </lineage>
</organism>
<evidence type="ECO:0000256" key="1">
    <source>
        <dbReference type="SAM" id="Phobius"/>
    </source>
</evidence>
<dbReference type="eggNOG" id="ENOG5033AXW">
    <property type="taxonomic scope" value="Bacteria"/>
</dbReference>
<keyword evidence="3" id="KW-1185">Reference proteome</keyword>
<dbReference type="Proteomes" id="UP000030341">
    <property type="component" value="Chromosome 2"/>
</dbReference>
<proteinExistence type="predicted"/>
<dbReference type="KEGG" id="pseo:OM33_21485"/>
<dbReference type="AlphaFoldDB" id="A0A0A7ENB4"/>
<gene>
    <name evidence="2" type="ORF">OM33_21485</name>
</gene>
<keyword evidence="1" id="KW-1133">Transmembrane helix</keyword>
<accession>A0A0A7ENB4</accession>
<dbReference type="Pfam" id="PF11391">
    <property type="entry name" value="DUF2798"/>
    <property type="match status" value="1"/>
</dbReference>
<feature type="transmembrane region" description="Helical" evidence="1">
    <location>
        <begin position="45"/>
        <end position="65"/>
    </location>
</feature>
<evidence type="ECO:0000313" key="2">
    <source>
        <dbReference type="EMBL" id="AIY67571.1"/>
    </source>
</evidence>
<dbReference type="OrthoDB" id="9799565at2"/>
<name>A0A0A7ENB4_9GAMM</name>